<proteinExistence type="predicted"/>
<keyword evidence="3" id="KW-1185">Reference proteome</keyword>
<feature type="non-terminal residue" evidence="2">
    <location>
        <position position="155"/>
    </location>
</feature>
<organism evidence="2 3">
    <name type="scientific">Laetiporus sulphureus 93-53</name>
    <dbReference type="NCBI Taxonomy" id="1314785"/>
    <lineage>
        <taxon>Eukaryota</taxon>
        <taxon>Fungi</taxon>
        <taxon>Dikarya</taxon>
        <taxon>Basidiomycota</taxon>
        <taxon>Agaricomycotina</taxon>
        <taxon>Agaricomycetes</taxon>
        <taxon>Polyporales</taxon>
        <taxon>Laetiporus</taxon>
    </lineage>
</organism>
<reference evidence="2 3" key="1">
    <citation type="journal article" date="2016" name="Mol. Biol. Evol.">
        <title>Comparative Genomics of Early-Diverging Mushroom-Forming Fungi Provides Insights into the Origins of Lignocellulose Decay Capabilities.</title>
        <authorList>
            <person name="Nagy L.G."/>
            <person name="Riley R."/>
            <person name="Tritt A."/>
            <person name="Adam C."/>
            <person name="Daum C."/>
            <person name="Floudas D."/>
            <person name="Sun H."/>
            <person name="Yadav J.S."/>
            <person name="Pangilinan J."/>
            <person name="Larsson K.H."/>
            <person name="Matsuura K."/>
            <person name="Barry K."/>
            <person name="Labutti K."/>
            <person name="Kuo R."/>
            <person name="Ohm R.A."/>
            <person name="Bhattacharya S.S."/>
            <person name="Shirouzu T."/>
            <person name="Yoshinaga Y."/>
            <person name="Martin F.M."/>
            <person name="Grigoriev I.V."/>
            <person name="Hibbett D.S."/>
        </authorList>
    </citation>
    <scope>NUCLEOTIDE SEQUENCE [LARGE SCALE GENOMIC DNA]</scope>
    <source>
        <strain evidence="2 3">93-53</strain>
    </source>
</reference>
<feature type="domain" description="DUF4218" evidence="1">
    <location>
        <begin position="93"/>
        <end position="154"/>
    </location>
</feature>
<dbReference type="AlphaFoldDB" id="A0A165HJI3"/>
<protein>
    <recommendedName>
        <fullName evidence="1">DUF4218 domain-containing protein</fullName>
    </recommendedName>
</protein>
<dbReference type="OrthoDB" id="3247418at2759"/>
<evidence type="ECO:0000313" key="2">
    <source>
        <dbReference type="EMBL" id="KZT11807.1"/>
    </source>
</evidence>
<dbReference type="GeneID" id="63820244"/>
<dbReference type="Pfam" id="PF13960">
    <property type="entry name" value="DUF4218"/>
    <property type="match status" value="1"/>
</dbReference>
<dbReference type="InParanoid" id="A0A165HJI3"/>
<dbReference type="STRING" id="1314785.A0A165HJI3"/>
<dbReference type="EMBL" id="KV427606">
    <property type="protein sequence ID" value="KZT11807.1"/>
    <property type="molecule type" value="Genomic_DNA"/>
</dbReference>
<name>A0A165HJI3_9APHY</name>
<evidence type="ECO:0000259" key="1">
    <source>
        <dbReference type="Pfam" id="PF13960"/>
    </source>
</evidence>
<gene>
    <name evidence="2" type="ORF">LAESUDRAFT_615925</name>
</gene>
<dbReference type="RefSeq" id="XP_040769455.1">
    <property type="nucleotide sequence ID" value="XM_040903213.1"/>
</dbReference>
<dbReference type="Proteomes" id="UP000076871">
    <property type="component" value="Unassembled WGS sequence"/>
</dbReference>
<evidence type="ECO:0000313" key="3">
    <source>
        <dbReference type="Proteomes" id="UP000076871"/>
    </source>
</evidence>
<sequence>AVLDRLRHVIQHAETPSWVSSVPYNFGAAAAGMPKVDKWCTVFTIHLPITFILLLGLGSLCASDDNTSALSQILDHTMQLVCAVLLACKHATTLSHIQHYQQYMQNYVSQLSTLFPNLEHESIHHMAFHISDFLKLFGPVHSWWCFPFERLIGKL</sequence>
<dbReference type="InterPro" id="IPR025452">
    <property type="entry name" value="DUF4218"/>
</dbReference>
<feature type="non-terminal residue" evidence="2">
    <location>
        <position position="1"/>
    </location>
</feature>
<accession>A0A165HJI3</accession>